<name>A0A2L1US43_9GAMM</name>
<accession>A0A2L1US43</accession>
<organism evidence="1 2">
    <name type="scientific">Rahnella sikkimica</name>
    <dbReference type="NCBI Taxonomy" id="1805933"/>
    <lineage>
        <taxon>Bacteria</taxon>
        <taxon>Pseudomonadati</taxon>
        <taxon>Pseudomonadota</taxon>
        <taxon>Gammaproteobacteria</taxon>
        <taxon>Enterobacterales</taxon>
        <taxon>Yersiniaceae</taxon>
        <taxon>Rahnella</taxon>
    </lineage>
</organism>
<dbReference type="Pfam" id="PF26636">
    <property type="entry name" value="DUF8209"/>
    <property type="match status" value="1"/>
</dbReference>
<dbReference type="Proteomes" id="UP000239197">
    <property type="component" value="Chromosome"/>
</dbReference>
<dbReference type="InterPro" id="IPR058064">
    <property type="entry name" value="STM2901-like"/>
</dbReference>
<dbReference type="AlphaFoldDB" id="A0A2L1US43"/>
<proteinExistence type="predicted"/>
<dbReference type="InterPro" id="IPR058522">
    <property type="entry name" value="DUF8209"/>
</dbReference>
<reference evidence="2" key="1">
    <citation type="submission" date="2017-01" db="EMBL/GenBank/DDBJ databases">
        <title>Genome sequence of Rouxiella sp. ERMR1:05.</title>
        <authorList>
            <person name="Kumar R."/>
            <person name="Singh D."/>
            <person name="Kumar S."/>
        </authorList>
    </citation>
    <scope>NUCLEOTIDE SEQUENCE [LARGE SCALE GENOMIC DNA]</scope>
    <source>
        <strain evidence="2">ERMR1:05</strain>
    </source>
</reference>
<keyword evidence="2" id="KW-1185">Reference proteome</keyword>
<dbReference type="EMBL" id="CP019062">
    <property type="protein sequence ID" value="AVF35694.1"/>
    <property type="molecule type" value="Genomic_DNA"/>
</dbReference>
<dbReference type="NCBIfam" id="NF045926">
    <property type="entry name" value="STM2901_fam"/>
    <property type="match status" value="1"/>
</dbReference>
<dbReference type="RefSeq" id="WP_104923170.1">
    <property type="nucleotide sequence ID" value="NZ_CP019062.1"/>
</dbReference>
<evidence type="ECO:0000313" key="2">
    <source>
        <dbReference type="Proteomes" id="UP000239197"/>
    </source>
</evidence>
<dbReference type="KEGG" id="rox:BV494_12490"/>
<gene>
    <name evidence="1" type="ORF">BV494_12490</name>
</gene>
<dbReference type="OrthoDB" id="8815988at2"/>
<evidence type="ECO:0000313" key="1">
    <source>
        <dbReference type="EMBL" id="AVF35694.1"/>
    </source>
</evidence>
<protein>
    <submittedName>
        <fullName evidence="1">Uncharacterized protein</fullName>
    </submittedName>
</protein>
<sequence>MDTTEELNGTYFYHGHENVTVQELFFLILIEEFSNQTGMETTAAALMFSGAAIIPKSKVLGNSTKCTSIASKMCRRIFKNMRFKNGKRYMAPIGFGEIRRTPYVGAFIARWMAVSGYAQAYITMMIVAKKTRDKFDLIARPEDRITWPSF</sequence>